<sequence>MKLENLKKRAEDLKNNLYVLYLAYRHPKTPIYAKLWAVLVIAYALSPIDLIPDFLPVLGYLDDLILIPAGITIAIKLVPKEVWNECKEKEVDLKEAKKKGIVAGVIIGLIWAYALYLIIKFLLG</sequence>
<feature type="transmembrane region" description="Helical" evidence="5">
    <location>
        <begin position="100"/>
        <end position="119"/>
    </location>
</feature>
<dbReference type="Proteomes" id="UP000052015">
    <property type="component" value="Unassembled WGS sequence"/>
</dbReference>
<keyword evidence="4 5" id="KW-0472">Membrane</keyword>
<evidence type="ECO:0000256" key="2">
    <source>
        <dbReference type="ARBA" id="ARBA00022692"/>
    </source>
</evidence>
<feature type="domain" description="DUF1232" evidence="6">
    <location>
        <begin position="33"/>
        <end position="68"/>
    </location>
</feature>
<organism evidence="7 8">
    <name type="scientific">Caloramator mitchellensis</name>
    <dbReference type="NCBI Taxonomy" id="908809"/>
    <lineage>
        <taxon>Bacteria</taxon>
        <taxon>Bacillati</taxon>
        <taxon>Bacillota</taxon>
        <taxon>Clostridia</taxon>
        <taxon>Eubacteriales</taxon>
        <taxon>Clostridiaceae</taxon>
        <taxon>Caloramator</taxon>
    </lineage>
</organism>
<evidence type="ECO:0000256" key="1">
    <source>
        <dbReference type="ARBA" id="ARBA00004127"/>
    </source>
</evidence>
<protein>
    <recommendedName>
        <fullName evidence="6">DUF1232 domain-containing protein</fullName>
    </recommendedName>
</protein>
<keyword evidence="2 5" id="KW-0812">Transmembrane</keyword>
<evidence type="ECO:0000313" key="7">
    <source>
        <dbReference type="EMBL" id="KRQ86413.1"/>
    </source>
</evidence>
<evidence type="ECO:0000313" key="8">
    <source>
        <dbReference type="Proteomes" id="UP000052015"/>
    </source>
</evidence>
<evidence type="ECO:0000256" key="4">
    <source>
        <dbReference type="ARBA" id="ARBA00023136"/>
    </source>
</evidence>
<keyword evidence="3 5" id="KW-1133">Transmembrane helix</keyword>
<accession>A0A0R3JVS6</accession>
<name>A0A0R3JVS6_CALMK</name>
<dbReference type="RefSeq" id="WP_057979121.1">
    <property type="nucleotide sequence ID" value="NZ_LKHP01000010.1"/>
</dbReference>
<dbReference type="AlphaFoldDB" id="A0A0R3JVS6"/>
<dbReference type="OrthoDB" id="9800202at2"/>
<gene>
    <name evidence="7" type="ORF">ABG79_01794</name>
</gene>
<proteinExistence type="predicted"/>
<evidence type="ECO:0000259" key="6">
    <source>
        <dbReference type="Pfam" id="PF06803"/>
    </source>
</evidence>
<evidence type="ECO:0000256" key="3">
    <source>
        <dbReference type="ARBA" id="ARBA00022989"/>
    </source>
</evidence>
<dbReference type="STRING" id="908809.ABG79_01794"/>
<comment type="subcellular location">
    <subcellularLocation>
        <location evidence="1">Endomembrane system</location>
        <topology evidence="1">Multi-pass membrane protein</topology>
    </subcellularLocation>
</comment>
<comment type="caution">
    <text evidence="7">The sequence shown here is derived from an EMBL/GenBank/DDBJ whole genome shotgun (WGS) entry which is preliminary data.</text>
</comment>
<dbReference type="Pfam" id="PF06803">
    <property type="entry name" value="DUF1232"/>
    <property type="match status" value="1"/>
</dbReference>
<evidence type="ECO:0000256" key="5">
    <source>
        <dbReference type="SAM" id="Phobius"/>
    </source>
</evidence>
<dbReference type="GO" id="GO:0012505">
    <property type="term" value="C:endomembrane system"/>
    <property type="evidence" value="ECO:0007669"/>
    <property type="project" value="UniProtKB-SubCell"/>
</dbReference>
<feature type="transmembrane region" description="Helical" evidence="5">
    <location>
        <begin position="31"/>
        <end position="51"/>
    </location>
</feature>
<reference evidence="7 8" key="1">
    <citation type="submission" date="2015-09" db="EMBL/GenBank/DDBJ databases">
        <title>Draft genome sequence of a Caloramator mitchellensis, a moderate thermophile from the Great Artesian Basin of Australia.</title>
        <authorList>
            <person name="Patel B.K."/>
        </authorList>
    </citation>
    <scope>NUCLEOTIDE SEQUENCE [LARGE SCALE GENOMIC DNA]</scope>
    <source>
        <strain evidence="7 8">VF08</strain>
    </source>
</reference>
<keyword evidence="8" id="KW-1185">Reference proteome</keyword>
<dbReference type="EMBL" id="LKHP01000010">
    <property type="protein sequence ID" value="KRQ86413.1"/>
    <property type="molecule type" value="Genomic_DNA"/>
</dbReference>
<dbReference type="InterPro" id="IPR010652">
    <property type="entry name" value="DUF1232"/>
</dbReference>